<keyword evidence="3" id="KW-1185">Reference proteome</keyword>
<dbReference type="InterPro" id="IPR044839">
    <property type="entry name" value="NDR1-like"/>
</dbReference>
<evidence type="ECO:0000256" key="1">
    <source>
        <dbReference type="ARBA" id="ARBA00004370"/>
    </source>
</evidence>
<evidence type="ECO:0000313" key="4">
    <source>
        <dbReference type="RefSeq" id="XP_048137034.1"/>
    </source>
</evidence>
<comment type="subcellular location">
    <subcellularLocation>
        <location evidence="1">Membrane</location>
    </subcellularLocation>
</comment>
<reference evidence="4" key="1">
    <citation type="submission" date="2025-08" db="UniProtKB">
        <authorList>
            <consortium name="RefSeq"/>
        </authorList>
    </citation>
    <scope>IDENTIFICATION</scope>
    <source>
        <tissue evidence="4">Leaf</tissue>
    </source>
</reference>
<accession>A0ABM3HKB1</accession>
<organism evidence="3 4">
    <name type="scientific">Rhodamnia argentea</name>
    <dbReference type="NCBI Taxonomy" id="178133"/>
    <lineage>
        <taxon>Eukaryota</taxon>
        <taxon>Viridiplantae</taxon>
        <taxon>Streptophyta</taxon>
        <taxon>Embryophyta</taxon>
        <taxon>Tracheophyta</taxon>
        <taxon>Spermatophyta</taxon>
        <taxon>Magnoliopsida</taxon>
        <taxon>eudicotyledons</taxon>
        <taxon>Gunneridae</taxon>
        <taxon>Pentapetalae</taxon>
        <taxon>rosids</taxon>
        <taxon>malvids</taxon>
        <taxon>Myrtales</taxon>
        <taxon>Myrtaceae</taxon>
        <taxon>Myrtoideae</taxon>
        <taxon>Myrteae</taxon>
        <taxon>Australasian group</taxon>
        <taxon>Rhodamnia</taxon>
    </lineage>
</organism>
<dbReference type="GeneID" id="125315617"/>
<proteinExistence type="predicted"/>
<sequence length="178" mass="19307">MVIFLAIPALMPPEFQLNPGSSLSSLNISTSLVTARWKIALSIKNPSKLIPVKYSHMKLRLSFDGRLALSRSSLIPTFTQGPGNVTTVRAEALSMMGIVNDLDVKGLVSSLKSGVVTIDVVVRAKRRLHLGPWWVPVFDAYASCMDVTFTAPIDGEDGADWMILGGTLSCTLDIFTQL</sequence>
<dbReference type="RefSeq" id="XP_048137034.1">
    <property type="nucleotide sequence ID" value="XM_048281077.1"/>
</dbReference>
<protein>
    <submittedName>
        <fullName evidence="4">Uncharacterized protein LOC125315617</fullName>
    </submittedName>
</protein>
<dbReference type="PANTHER" id="PTHR31234:SF2">
    <property type="entry name" value="OS05G0199100 PROTEIN"/>
    <property type="match status" value="1"/>
</dbReference>
<name>A0ABM3HKB1_9MYRT</name>
<evidence type="ECO:0000256" key="2">
    <source>
        <dbReference type="ARBA" id="ARBA00023136"/>
    </source>
</evidence>
<keyword evidence="2" id="KW-0472">Membrane</keyword>
<dbReference type="Proteomes" id="UP000827889">
    <property type="component" value="Chromosome 6"/>
</dbReference>
<dbReference type="PANTHER" id="PTHR31234">
    <property type="entry name" value="LATE EMBRYOGENESIS ABUNDANT (LEA) HYDROXYPROLINE-RICH GLYCOPROTEIN FAMILY"/>
    <property type="match status" value="1"/>
</dbReference>
<evidence type="ECO:0000313" key="3">
    <source>
        <dbReference type="Proteomes" id="UP000827889"/>
    </source>
</evidence>
<gene>
    <name evidence="4" type="primary">LOC125315617</name>
</gene>